<evidence type="ECO:0000313" key="2">
    <source>
        <dbReference type="Proteomes" id="UP000828390"/>
    </source>
</evidence>
<accession>A0A9D4ECK9</accession>
<sequence>MSFTCVVHYSSGNTLNFFNHEIGRKRILEVWLHKPKQNSKRRLFASDIVKTLKKEMEKEKEKGGDGKLSDNDKKMFDFAKVQVTEHMLDKTSLLINFRDREPLHCAPAACEDNEIQDEMYIGFNSNDILIMKISHNSIGWKIVTCVADGLRLVINVLPNFLRQITDR</sequence>
<dbReference type="AlphaFoldDB" id="A0A9D4ECK9"/>
<reference evidence="1" key="2">
    <citation type="submission" date="2020-11" db="EMBL/GenBank/DDBJ databases">
        <authorList>
            <person name="McCartney M.A."/>
            <person name="Auch B."/>
            <person name="Kono T."/>
            <person name="Mallez S."/>
            <person name="Becker A."/>
            <person name="Gohl D.M."/>
            <person name="Silverstein K.A.T."/>
            <person name="Koren S."/>
            <person name="Bechman K.B."/>
            <person name="Herman A."/>
            <person name="Abrahante J.E."/>
            <person name="Garbe J."/>
        </authorList>
    </citation>
    <scope>NUCLEOTIDE SEQUENCE</scope>
    <source>
        <strain evidence="1">Duluth1</strain>
        <tissue evidence="1">Whole animal</tissue>
    </source>
</reference>
<dbReference type="Proteomes" id="UP000828390">
    <property type="component" value="Unassembled WGS sequence"/>
</dbReference>
<evidence type="ECO:0000313" key="1">
    <source>
        <dbReference type="EMBL" id="KAH3775800.1"/>
    </source>
</evidence>
<protein>
    <submittedName>
        <fullName evidence="1">Uncharacterized protein</fullName>
    </submittedName>
</protein>
<keyword evidence="2" id="KW-1185">Reference proteome</keyword>
<comment type="caution">
    <text evidence="1">The sequence shown here is derived from an EMBL/GenBank/DDBJ whole genome shotgun (WGS) entry which is preliminary data.</text>
</comment>
<dbReference type="EMBL" id="JAIWYP010000009">
    <property type="protein sequence ID" value="KAH3775800.1"/>
    <property type="molecule type" value="Genomic_DNA"/>
</dbReference>
<proteinExistence type="predicted"/>
<gene>
    <name evidence="1" type="ORF">DPMN_177208</name>
</gene>
<reference evidence="1" key="1">
    <citation type="journal article" date="2019" name="bioRxiv">
        <title>The Genome of the Zebra Mussel, Dreissena polymorpha: A Resource for Invasive Species Research.</title>
        <authorList>
            <person name="McCartney M.A."/>
            <person name="Auch B."/>
            <person name="Kono T."/>
            <person name="Mallez S."/>
            <person name="Zhang Y."/>
            <person name="Obille A."/>
            <person name="Becker A."/>
            <person name="Abrahante J.E."/>
            <person name="Garbe J."/>
            <person name="Badalamenti J.P."/>
            <person name="Herman A."/>
            <person name="Mangelson H."/>
            <person name="Liachko I."/>
            <person name="Sullivan S."/>
            <person name="Sone E.D."/>
            <person name="Koren S."/>
            <person name="Silverstein K.A.T."/>
            <person name="Beckman K.B."/>
            <person name="Gohl D.M."/>
        </authorList>
    </citation>
    <scope>NUCLEOTIDE SEQUENCE</scope>
    <source>
        <strain evidence="1">Duluth1</strain>
        <tissue evidence="1">Whole animal</tissue>
    </source>
</reference>
<name>A0A9D4ECK9_DREPO</name>
<organism evidence="1 2">
    <name type="scientific">Dreissena polymorpha</name>
    <name type="common">Zebra mussel</name>
    <name type="synonym">Mytilus polymorpha</name>
    <dbReference type="NCBI Taxonomy" id="45954"/>
    <lineage>
        <taxon>Eukaryota</taxon>
        <taxon>Metazoa</taxon>
        <taxon>Spiralia</taxon>
        <taxon>Lophotrochozoa</taxon>
        <taxon>Mollusca</taxon>
        <taxon>Bivalvia</taxon>
        <taxon>Autobranchia</taxon>
        <taxon>Heteroconchia</taxon>
        <taxon>Euheterodonta</taxon>
        <taxon>Imparidentia</taxon>
        <taxon>Neoheterodontei</taxon>
        <taxon>Myida</taxon>
        <taxon>Dreissenoidea</taxon>
        <taxon>Dreissenidae</taxon>
        <taxon>Dreissena</taxon>
    </lineage>
</organism>